<sequence>MAPTTALTTCIFRIRKLPAADALAGDPFMAQRYESVRDALGDGEGGAVVEPDAPPSIPFDHDGNDRDANIHRDAMRRREAPRVQVAATSSKRKRCAPASRGTRSRPPAGKTGNASSRPRDPVDESTIWLIDVDLGRNEALRERLIELALALARRIADQDHEAAVIRRTAAAASGASATRRSGSPRRSARVSEG</sequence>
<evidence type="ECO:0000313" key="1">
    <source>
        <dbReference type="EMBL" id="WAJ28443.1"/>
    </source>
</evidence>
<gene>
    <name evidence="1" type="ORF">OXU80_27155</name>
</gene>
<keyword evidence="2" id="KW-1185">Reference proteome</keyword>
<evidence type="ECO:0000313" key="2">
    <source>
        <dbReference type="Proteomes" id="UP001163223"/>
    </source>
</evidence>
<dbReference type="Proteomes" id="UP001163223">
    <property type="component" value="Chromosome"/>
</dbReference>
<protein>
    <submittedName>
        <fullName evidence="1">Uncharacterized protein</fullName>
    </submittedName>
</protein>
<accession>A0ACD4NNQ4</accession>
<name>A0ACD4NNQ4_9HYPH</name>
<dbReference type="EMBL" id="CP113520">
    <property type="protein sequence ID" value="WAJ28443.1"/>
    <property type="molecule type" value="Genomic_DNA"/>
</dbReference>
<proteinExistence type="predicted"/>
<organism evidence="1 2">
    <name type="scientific">Antarcticirhabdus aurantiaca</name>
    <dbReference type="NCBI Taxonomy" id="2606717"/>
    <lineage>
        <taxon>Bacteria</taxon>
        <taxon>Pseudomonadati</taxon>
        <taxon>Pseudomonadota</taxon>
        <taxon>Alphaproteobacteria</taxon>
        <taxon>Hyphomicrobiales</taxon>
        <taxon>Aurantimonadaceae</taxon>
        <taxon>Antarcticirhabdus</taxon>
    </lineage>
</organism>
<reference evidence="1" key="1">
    <citation type="submission" date="2022-11" db="EMBL/GenBank/DDBJ databases">
        <title>beta-Carotene-producing bacterium, Jeongeuplla avenae sp. nov., alleviates the salt stress of Arabidopsis seedlings.</title>
        <authorList>
            <person name="Jiang L."/>
            <person name="Lee J."/>
        </authorList>
    </citation>
    <scope>NUCLEOTIDE SEQUENCE</scope>
    <source>
        <strain evidence="1">DY_R2A_6</strain>
    </source>
</reference>